<dbReference type="EC" id="2.7.10.2" evidence="9"/>
<dbReference type="PANTHER" id="PTHR24418">
    <property type="entry name" value="TYROSINE-PROTEIN KINASE"/>
    <property type="match status" value="1"/>
</dbReference>
<evidence type="ECO:0000256" key="6">
    <source>
        <dbReference type="ARBA" id="ARBA00051245"/>
    </source>
</evidence>
<evidence type="ECO:0000256" key="5">
    <source>
        <dbReference type="ARBA" id="ARBA00023137"/>
    </source>
</evidence>
<dbReference type="InterPro" id="IPR008266">
    <property type="entry name" value="Tyr_kinase_AS"/>
</dbReference>
<protein>
    <recommendedName>
        <fullName evidence="9">Tyrosine-protein kinase</fullName>
        <ecNumber evidence="9">2.7.10.2</ecNumber>
    </recommendedName>
</protein>
<evidence type="ECO:0000256" key="3">
    <source>
        <dbReference type="ARBA" id="ARBA00022777"/>
    </source>
</evidence>
<evidence type="ECO:0000256" key="10">
    <source>
        <dbReference type="SAM" id="MobiDB-lite"/>
    </source>
</evidence>
<keyword evidence="3 9" id="KW-0418">Kinase</keyword>
<keyword evidence="5 9" id="KW-0829">Tyrosine-protein kinase</keyword>
<dbReference type="EMBL" id="CAJFCW020000006">
    <property type="protein sequence ID" value="CAG9125616.1"/>
    <property type="molecule type" value="Genomic_DNA"/>
</dbReference>
<dbReference type="InterPro" id="IPR035849">
    <property type="entry name" value="Fes/Fps/Fer_SH2"/>
</dbReference>
<feature type="domain" description="SH2" evidence="11">
    <location>
        <begin position="137"/>
        <end position="231"/>
    </location>
</feature>
<dbReference type="Proteomes" id="UP000783686">
    <property type="component" value="Unassembled WGS sequence"/>
</dbReference>
<evidence type="ECO:0000256" key="8">
    <source>
        <dbReference type="PROSITE-ProRule" id="PRU10141"/>
    </source>
</evidence>
<dbReference type="SUPFAM" id="SSF56112">
    <property type="entry name" value="Protein kinase-like (PK-like)"/>
    <property type="match status" value="1"/>
</dbReference>
<dbReference type="InterPro" id="IPR050198">
    <property type="entry name" value="Non-receptor_tyrosine_kinases"/>
</dbReference>
<dbReference type="InterPro" id="IPR011009">
    <property type="entry name" value="Kinase-like_dom_sf"/>
</dbReference>
<evidence type="ECO:0000256" key="7">
    <source>
        <dbReference type="PROSITE-ProRule" id="PRU00191"/>
    </source>
</evidence>
<dbReference type="SMART" id="SM00252">
    <property type="entry name" value="SH2"/>
    <property type="match status" value="1"/>
</dbReference>
<dbReference type="PRINTS" id="PR00109">
    <property type="entry name" value="TYRKINASE"/>
</dbReference>
<keyword evidence="4 8" id="KW-0067">ATP-binding</keyword>
<gene>
    <name evidence="13" type="ORF">BOKJ2_LOCUS13108</name>
</gene>
<dbReference type="InterPro" id="IPR020635">
    <property type="entry name" value="Tyr_kinase_cat_dom"/>
</dbReference>
<dbReference type="EMBL" id="CAJFDH010000006">
    <property type="protein sequence ID" value="CAD5229049.1"/>
    <property type="molecule type" value="Genomic_DNA"/>
</dbReference>
<dbReference type="PROSITE" id="PS50011">
    <property type="entry name" value="PROTEIN_KINASE_DOM"/>
    <property type="match status" value="1"/>
</dbReference>
<dbReference type="AlphaFoldDB" id="A0A811LLR5"/>
<dbReference type="CDD" id="cd10361">
    <property type="entry name" value="SH2_Fps_family"/>
    <property type="match status" value="1"/>
</dbReference>
<dbReference type="InterPro" id="IPR017441">
    <property type="entry name" value="Protein_kinase_ATP_BS"/>
</dbReference>
<reference evidence="13" key="1">
    <citation type="submission" date="2020-09" db="EMBL/GenBank/DDBJ databases">
        <authorList>
            <person name="Kikuchi T."/>
        </authorList>
    </citation>
    <scope>NUCLEOTIDE SEQUENCE</scope>
    <source>
        <strain evidence="13">SH1</strain>
    </source>
</reference>
<evidence type="ECO:0000256" key="4">
    <source>
        <dbReference type="ARBA" id="ARBA00022840"/>
    </source>
</evidence>
<evidence type="ECO:0000256" key="9">
    <source>
        <dbReference type="RuleBase" id="RU362096"/>
    </source>
</evidence>
<feature type="compositionally biased region" description="Basic residues" evidence="10">
    <location>
        <begin position="508"/>
        <end position="523"/>
    </location>
</feature>
<comment type="similarity">
    <text evidence="9">Belongs to the protein kinase superfamily. Tyr protein kinase family.</text>
</comment>
<dbReference type="Gene3D" id="3.30.505.10">
    <property type="entry name" value="SH2 domain"/>
    <property type="match status" value="1"/>
</dbReference>
<dbReference type="InterPro" id="IPR036860">
    <property type="entry name" value="SH2_dom_sf"/>
</dbReference>
<feature type="domain" description="Protein kinase" evidence="12">
    <location>
        <begin position="243"/>
        <end position="506"/>
    </location>
</feature>
<dbReference type="Pfam" id="PF07714">
    <property type="entry name" value="PK_Tyr_Ser-Thr"/>
    <property type="match status" value="1"/>
</dbReference>
<comment type="caution">
    <text evidence="13">The sequence shown here is derived from an EMBL/GenBank/DDBJ whole genome shotgun (WGS) entry which is preliminary data.</text>
</comment>
<dbReference type="Gene3D" id="3.30.200.20">
    <property type="entry name" value="Phosphorylase Kinase, domain 1"/>
    <property type="match status" value="1"/>
</dbReference>
<feature type="compositionally biased region" description="Basic and acidic residues" evidence="10">
    <location>
        <begin position="524"/>
        <end position="539"/>
    </location>
</feature>
<dbReference type="InterPro" id="IPR000719">
    <property type="entry name" value="Prot_kinase_dom"/>
</dbReference>
<evidence type="ECO:0000259" key="11">
    <source>
        <dbReference type="PROSITE" id="PS50001"/>
    </source>
</evidence>
<feature type="region of interest" description="Disordered" evidence="10">
    <location>
        <begin position="508"/>
        <end position="558"/>
    </location>
</feature>
<dbReference type="InterPro" id="IPR001245">
    <property type="entry name" value="Ser-Thr/Tyr_kinase_cat_dom"/>
</dbReference>
<evidence type="ECO:0000256" key="2">
    <source>
        <dbReference type="ARBA" id="ARBA00022741"/>
    </source>
</evidence>
<keyword evidence="7" id="KW-0727">SH2 domain</keyword>
<evidence type="ECO:0000313" key="14">
    <source>
        <dbReference type="Proteomes" id="UP000614601"/>
    </source>
</evidence>
<evidence type="ECO:0000259" key="12">
    <source>
        <dbReference type="PROSITE" id="PS50011"/>
    </source>
</evidence>
<keyword evidence="1 9" id="KW-0808">Transferase</keyword>
<comment type="catalytic activity">
    <reaction evidence="6 9">
        <text>L-tyrosyl-[protein] + ATP = O-phospho-L-tyrosyl-[protein] + ADP + H(+)</text>
        <dbReference type="Rhea" id="RHEA:10596"/>
        <dbReference type="Rhea" id="RHEA-COMP:10136"/>
        <dbReference type="Rhea" id="RHEA-COMP:20101"/>
        <dbReference type="ChEBI" id="CHEBI:15378"/>
        <dbReference type="ChEBI" id="CHEBI:30616"/>
        <dbReference type="ChEBI" id="CHEBI:46858"/>
        <dbReference type="ChEBI" id="CHEBI:61978"/>
        <dbReference type="ChEBI" id="CHEBI:456216"/>
        <dbReference type="EC" id="2.7.10.2"/>
    </reaction>
</comment>
<keyword evidence="14" id="KW-1185">Reference proteome</keyword>
<dbReference type="GO" id="GO:0004715">
    <property type="term" value="F:non-membrane spanning protein tyrosine kinase activity"/>
    <property type="evidence" value="ECO:0007669"/>
    <property type="project" value="UniProtKB-EC"/>
</dbReference>
<dbReference type="OrthoDB" id="5863037at2759"/>
<feature type="binding site" evidence="8">
    <location>
        <position position="276"/>
    </location>
    <ligand>
        <name>ATP</name>
        <dbReference type="ChEBI" id="CHEBI:30616"/>
    </ligand>
</feature>
<dbReference type="InterPro" id="IPR000980">
    <property type="entry name" value="SH2"/>
</dbReference>
<dbReference type="SMART" id="SM00219">
    <property type="entry name" value="TyrKc"/>
    <property type="match status" value="1"/>
</dbReference>
<dbReference type="Gene3D" id="1.10.510.10">
    <property type="entry name" value="Transferase(Phosphotransferase) domain 1"/>
    <property type="match status" value="1"/>
</dbReference>
<evidence type="ECO:0000256" key="1">
    <source>
        <dbReference type="ARBA" id="ARBA00022679"/>
    </source>
</evidence>
<organism evidence="13 14">
    <name type="scientific">Bursaphelenchus okinawaensis</name>
    <dbReference type="NCBI Taxonomy" id="465554"/>
    <lineage>
        <taxon>Eukaryota</taxon>
        <taxon>Metazoa</taxon>
        <taxon>Ecdysozoa</taxon>
        <taxon>Nematoda</taxon>
        <taxon>Chromadorea</taxon>
        <taxon>Rhabditida</taxon>
        <taxon>Tylenchina</taxon>
        <taxon>Tylenchomorpha</taxon>
        <taxon>Aphelenchoidea</taxon>
        <taxon>Aphelenchoididae</taxon>
        <taxon>Bursaphelenchus</taxon>
    </lineage>
</organism>
<proteinExistence type="inferred from homology"/>
<dbReference type="PROSITE" id="PS00107">
    <property type="entry name" value="PROTEIN_KINASE_ATP"/>
    <property type="match status" value="1"/>
</dbReference>
<keyword evidence="2 8" id="KW-0547">Nucleotide-binding</keyword>
<sequence length="558" mass="63182">MDFGQQAFSNLNFGGRPALRPRVPIQPPPGAHFGYDPFENPIEALLPIDDSFRQTVHPVDDKGHIIFRPAGQAPQPPPPPPLETQMTVVVEEGGIAPKNAFEPTDDLDPYGKNEPIQLEEHVKHISLKETGINEHEYHHGLLPREDINRMLKDPGDFLLRCTTATNQGQRQTCLSVMGGNGFVEHFMIKNVNGQFYLTDQMGFPNVITLANHYLLKKIPFGSPPVTLNKPVCRQDWEFHPEKITCGKVLGAGAFGQVYHGKLRVRPNENELEVAVKTMKVTLMTKEKIEETMKEARLMRMLRHKNIVRCYGVCADTEPLMLVIEYVPGGSLHAYLKARNINITIDDRVSMAYDAACGLHHIHRHTILHRDIAARNCLYGNKTLKISDFGLSRLATYVKLEPHEKASFRYLAPEVFTTQLFTTAADVWAYGVLLFEIFSNGSEPYPNWTGAQIRAKVSKDGSQLTLPEWAPPFIKEVVAKAFTMNPDNRCKVHDIILLIDSAKHYRKKFQQAKAAKQKKTKGHKDKKDNTSAQKTKEKTKPQKKKQKENNKKSMFKKLK</sequence>
<dbReference type="Proteomes" id="UP000614601">
    <property type="component" value="Unassembled WGS sequence"/>
</dbReference>
<dbReference type="SUPFAM" id="SSF55550">
    <property type="entry name" value="SH2 domain"/>
    <property type="match status" value="1"/>
</dbReference>
<dbReference type="GO" id="GO:0005524">
    <property type="term" value="F:ATP binding"/>
    <property type="evidence" value="ECO:0007669"/>
    <property type="project" value="UniProtKB-UniRule"/>
</dbReference>
<dbReference type="PROSITE" id="PS50001">
    <property type="entry name" value="SH2"/>
    <property type="match status" value="1"/>
</dbReference>
<dbReference type="CDD" id="cd00192">
    <property type="entry name" value="PTKc"/>
    <property type="match status" value="1"/>
</dbReference>
<evidence type="ECO:0000313" key="13">
    <source>
        <dbReference type="EMBL" id="CAD5229049.1"/>
    </source>
</evidence>
<dbReference type="PROSITE" id="PS00109">
    <property type="entry name" value="PROTEIN_KINASE_TYR"/>
    <property type="match status" value="1"/>
</dbReference>
<dbReference type="Pfam" id="PF00017">
    <property type="entry name" value="SH2"/>
    <property type="match status" value="1"/>
</dbReference>
<accession>A0A811LLR5</accession>
<name>A0A811LLR5_9BILA</name>